<dbReference type="Proteomes" id="UP000008064">
    <property type="component" value="Unassembled WGS sequence"/>
</dbReference>
<dbReference type="GeneID" id="18811342"/>
<dbReference type="EMBL" id="GL945433">
    <property type="protein sequence ID" value="EGO25916.1"/>
    <property type="molecule type" value="Genomic_DNA"/>
</dbReference>
<dbReference type="KEGG" id="sla:SERLADRAFT_388604"/>
<proteinExistence type="predicted"/>
<reference evidence="1" key="1">
    <citation type="submission" date="2011-04" db="EMBL/GenBank/DDBJ databases">
        <title>Evolution of plant cell wall degrading machinery underlies the functional diversity of forest fungi.</title>
        <authorList>
            <consortium name="US DOE Joint Genome Institute (JGI-PGF)"/>
            <person name="Eastwood D.C."/>
            <person name="Floudas D."/>
            <person name="Binder M."/>
            <person name="Majcherczyk A."/>
            <person name="Schneider P."/>
            <person name="Aerts A."/>
            <person name="Asiegbu F.O."/>
            <person name="Baker S.E."/>
            <person name="Barry K."/>
            <person name="Bendiksby M."/>
            <person name="Blumentritt M."/>
            <person name="Coutinho P.M."/>
            <person name="Cullen D."/>
            <person name="Cullen D."/>
            <person name="Gathman A."/>
            <person name="Goodell B."/>
            <person name="Henrissat B."/>
            <person name="Ihrmark K."/>
            <person name="Kauserud H."/>
            <person name="Kohler A."/>
            <person name="LaButti K."/>
            <person name="Lapidus A."/>
            <person name="Lavin J.L."/>
            <person name="Lee Y.-H."/>
            <person name="Lindquist E."/>
            <person name="Lilly W."/>
            <person name="Lucas S."/>
            <person name="Morin E."/>
            <person name="Murat C."/>
            <person name="Oguiza J.A."/>
            <person name="Park J."/>
            <person name="Pisabarro A.G."/>
            <person name="Riley R."/>
            <person name="Rosling A."/>
            <person name="Salamov A."/>
            <person name="Schmidt O."/>
            <person name="Schmutz J."/>
            <person name="Skrede I."/>
            <person name="Stenlid J."/>
            <person name="Wiebenga A."/>
            <person name="Xie X."/>
            <person name="Kues U."/>
            <person name="Hibbett D.S."/>
            <person name="Hoffmeister D."/>
            <person name="Hogberg N."/>
            <person name="Martin F."/>
            <person name="Grigoriev I.V."/>
            <person name="Watkinson S.C."/>
        </authorList>
    </citation>
    <scope>NUCLEOTIDE SEQUENCE</scope>
    <source>
        <strain evidence="1">S7.9</strain>
    </source>
</reference>
<dbReference type="RefSeq" id="XP_007318038.1">
    <property type="nucleotide sequence ID" value="XM_007317976.1"/>
</dbReference>
<evidence type="ECO:0000313" key="1">
    <source>
        <dbReference type="EMBL" id="EGO25916.1"/>
    </source>
</evidence>
<sequence>MAYVFRRRVMPYLEIEGQNTALVAAYSLAMPAAVLLLTKHNAEVSASVSTAASRS</sequence>
<protein>
    <submittedName>
        <fullName evidence="1">Uncharacterized protein</fullName>
    </submittedName>
</protein>
<dbReference type="HOGENOM" id="CLU_3033834_0_0_1"/>
<dbReference type="AlphaFoldDB" id="F8NUQ8"/>
<name>F8NUQ8_SERL9</name>
<organism>
    <name type="scientific">Serpula lacrymans var. lacrymans (strain S7.9)</name>
    <name type="common">Dry rot fungus</name>
    <dbReference type="NCBI Taxonomy" id="578457"/>
    <lineage>
        <taxon>Eukaryota</taxon>
        <taxon>Fungi</taxon>
        <taxon>Dikarya</taxon>
        <taxon>Basidiomycota</taxon>
        <taxon>Agaricomycotina</taxon>
        <taxon>Agaricomycetes</taxon>
        <taxon>Agaricomycetidae</taxon>
        <taxon>Boletales</taxon>
        <taxon>Coniophorineae</taxon>
        <taxon>Serpulaceae</taxon>
        <taxon>Serpula</taxon>
    </lineage>
</organism>
<accession>F8NUQ8</accession>
<gene>
    <name evidence="1" type="ORF">SERLADRAFT_388604</name>
</gene>